<dbReference type="InterPro" id="IPR007492">
    <property type="entry name" value="LytTR_DNA-bd_dom"/>
</dbReference>
<dbReference type="InterPro" id="IPR011006">
    <property type="entry name" value="CheY-like_superfamily"/>
</dbReference>
<dbReference type="SUPFAM" id="SSF52172">
    <property type="entry name" value="CheY-like"/>
    <property type="match status" value="1"/>
</dbReference>
<protein>
    <submittedName>
        <fullName evidence="5">LytTR family DNA-binding domain-containing protein</fullName>
    </submittedName>
</protein>
<evidence type="ECO:0000313" key="5">
    <source>
        <dbReference type="EMBL" id="WWO47924.1"/>
    </source>
</evidence>
<dbReference type="InterPro" id="IPR039420">
    <property type="entry name" value="WalR-like"/>
</dbReference>
<evidence type="ECO:0000313" key="6">
    <source>
        <dbReference type="Proteomes" id="UP001373909"/>
    </source>
</evidence>
<dbReference type="GO" id="GO:0003677">
    <property type="term" value="F:DNA binding"/>
    <property type="evidence" value="ECO:0007669"/>
    <property type="project" value="UniProtKB-KW"/>
</dbReference>
<feature type="domain" description="Response regulatory" evidence="3">
    <location>
        <begin position="7"/>
        <end position="126"/>
    </location>
</feature>
<dbReference type="Pfam" id="PF04397">
    <property type="entry name" value="LytTR"/>
    <property type="match status" value="1"/>
</dbReference>
<accession>A0ABZ2GV82</accession>
<dbReference type="PANTHER" id="PTHR48111:SF69">
    <property type="entry name" value="RESPONSE REGULATOR RECEIVER"/>
    <property type="match status" value="1"/>
</dbReference>
<dbReference type="Pfam" id="PF00072">
    <property type="entry name" value="Response_reg"/>
    <property type="match status" value="1"/>
</dbReference>
<dbReference type="EMBL" id="CP142523">
    <property type="protein sequence ID" value="WWO47924.1"/>
    <property type="molecule type" value="Genomic_DNA"/>
</dbReference>
<feature type="domain" description="HTH LytTR-type" evidence="4">
    <location>
        <begin position="194"/>
        <end position="296"/>
    </location>
</feature>
<feature type="modified residue" description="4-aspartylphosphate" evidence="2">
    <location>
        <position position="59"/>
    </location>
</feature>
<dbReference type="RefSeq" id="WP_338681006.1">
    <property type="nucleotide sequence ID" value="NZ_CP142523.1"/>
</dbReference>
<evidence type="ECO:0000256" key="1">
    <source>
        <dbReference type="ARBA" id="ARBA00023125"/>
    </source>
</evidence>
<name>A0ABZ2GV82_9BURK</name>
<dbReference type="Gene3D" id="2.40.50.1020">
    <property type="entry name" value="LytTr DNA-binding domain"/>
    <property type="match status" value="1"/>
</dbReference>
<dbReference type="Gene3D" id="3.40.50.2300">
    <property type="match status" value="1"/>
</dbReference>
<gene>
    <name evidence="5" type="ORF">OPV09_07415</name>
</gene>
<dbReference type="PROSITE" id="PS50110">
    <property type="entry name" value="RESPONSE_REGULATORY"/>
    <property type="match status" value="1"/>
</dbReference>
<evidence type="ECO:0000256" key="2">
    <source>
        <dbReference type="PROSITE-ProRule" id="PRU00169"/>
    </source>
</evidence>
<organism evidence="5 6">
    <name type="scientific">Janthinobacterium aestuarii</name>
    <dbReference type="NCBI Taxonomy" id="2985511"/>
    <lineage>
        <taxon>Bacteria</taxon>
        <taxon>Pseudomonadati</taxon>
        <taxon>Pseudomonadota</taxon>
        <taxon>Betaproteobacteria</taxon>
        <taxon>Burkholderiales</taxon>
        <taxon>Oxalobacteraceae</taxon>
        <taxon>Janthinobacterium</taxon>
    </lineage>
</organism>
<dbReference type="SMART" id="SM00850">
    <property type="entry name" value="LytTR"/>
    <property type="match status" value="1"/>
</dbReference>
<sequence>MTSPTPRALIAEDEPILAAALAHALQRLWPELDIVATCPNGVEALRQGLALQPDILFLDIKMPGKTGLEAAEELAEQWPDGIAFPHIVFVTAYDEYALAAFEHAAADYVLKPVNDARLGKTVERLQQRLRDSGVGKGVGNGSGNAAVTATAAASAPATTATATRAAQSASDDNMARLLSQLQAMLPPAPRLQMIRAAVGNSVRMIALADIVYFEALDKYINVVCQDSEALIRTSLKELLPQLDPQQFWQIHRGTIVNASAIATAVRDEAGKLSLTLRQHPAQLRVSPLYAHLFRQM</sequence>
<dbReference type="SMART" id="SM00448">
    <property type="entry name" value="REC"/>
    <property type="match status" value="1"/>
</dbReference>
<keyword evidence="6" id="KW-1185">Reference proteome</keyword>
<keyword evidence="1 5" id="KW-0238">DNA-binding</keyword>
<evidence type="ECO:0000259" key="4">
    <source>
        <dbReference type="PROSITE" id="PS50930"/>
    </source>
</evidence>
<dbReference type="PANTHER" id="PTHR48111">
    <property type="entry name" value="REGULATOR OF RPOS"/>
    <property type="match status" value="1"/>
</dbReference>
<keyword evidence="2" id="KW-0597">Phosphoprotein</keyword>
<dbReference type="PROSITE" id="PS50930">
    <property type="entry name" value="HTH_LYTTR"/>
    <property type="match status" value="1"/>
</dbReference>
<reference evidence="5 6" key="1">
    <citation type="submission" date="2024-01" db="EMBL/GenBank/DDBJ databases">
        <title>Draft genome sequences of nine bacterial species from freshwater ponds near Washington, DC.</title>
        <authorList>
            <person name="Pavloudi C."/>
            <person name="Oliver L."/>
            <person name="Slattery K."/>
            <person name="Lissner G."/>
            <person name="Saw J.H."/>
        </authorList>
    </citation>
    <scope>NUCLEOTIDE SEQUENCE [LARGE SCALE GENOMIC DNA]</scope>
    <source>
        <strain evidence="6">TB1-E2</strain>
    </source>
</reference>
<dbReference type="InterPro" id="IPR001789">
    <property type="entry name" value="Sig_transdc_resp-reg_receiver"/>
</dbReference>
<evidence type="ECO:0000259" key="3">
    <source>
        <dbReference type="PROSITE" id="PS50110"/>
    </source>
</evidence>
<dbReference type="Proteomes" id="UP001373909">
    <property type="component" value="Chromosome"/>
</dbReference>
<proteinExistence type="predicted"/>